<dbReference type="RefSeq" id="WP_263076109.1">
    <property type="nucleotide sequence ID" value="NZ_CP089977.1"/>
</dbReference>
<dbReference type="InterPro" id="IPR050275">
    <property type="entry name" value="PGM_Phosphatase"/>
</dbReference>
<dbReference type="PANTHER" id="PTHR48100:SF1">
    <property type="entry name" value="HISTIDINE PHOSPHATASE FAMILY PROTEIN-RELATED"/>
    <property type="match status" value="1"/>
</dbReference>
<evidence type="ECO:0000313" key="1">
    <source>
        <dbReference type="EMBL" id="UXZ04620.1"/>
    </source>
</evidence>
<organism evidence="1 2">
    <name type="scientific">Moraxella nasicaprae</name>
    <dbReference type="NCBI Taxonomy" id="2904122"/>
    <lineage>
        <taxon>Bacteria</taxon>
        <taxon>Pseudomonadati</taxon>
        <taxon>Pseudomonadota</taxon>
        <taxon>Gammaproteobacteria</taxon>
        <taxon>Moraxellales</taxon>
        <taxon>Moraxellaceae</taxon>
        <taxon>Moraxella</taxon>
    </lineage>
</organism>
<dbReference type="Pfam" id="PF00300">
    <property type="entry name" value="His_Phos_1"/>
    <property type="match status" value="1"/>
</dbReference>
<dbReference type="CDD" id="cd07067">
    <property type="entry name" value="HP_PGM_like"/>
    <property type="match status" value="1"/>
</dbReference>
<gene>
    <name evidence="1" type="ORF">LU297_08595</name>
</gene>
<dbReference type="SUPFAM" id="SSF53254">
    <property type="entry name" value="Phosphoglycerate mutase-like"/>
    <property type="match status" value="1"/>
</dbReference>
<dbReference type="Gene3D" id="3.40.50.1240">
    <property type="entry name" value="Phosphoglycerate mutase-like"/>
    <property type="match status" value="1"/>
</dbReference>
<protein>
    <submittedName>
        <fullName evidence="1">Histidine phosphatase family protein</fullName>
    </submittedName>
</protein>
<reference evidence="1" key="1">
    <citation type="submission" date="2021-12" db="EMBL/GenBank/DDBJ databases">
        <title>taxonomy of Moraxella sp. ZY201224.</title>
        <authorList>
            <person name="Li F."/>
        </authorList>
    </citation>
    <scope>NUCLEOTIDE SEQUENCE</scope>
    <source>
        <strain evidence="1">ZY201224</strain>
    </source>
</reference>
<dbReference type="Proteomes" id="UP001063782">
    <property type="component" value="Chromosome"/>
</dbReference>
<keyword evidence="2" id="KW-1185">Reference proteome</keyword>
<accession>A0ABY6F3G6</accession>
<dbReference type="EMBL" id="CP089977">
    <property type="protein sequence ID" value="UXZ04620.1"/>
    <property type="molecule type" value="Genomic_DNA"/>
</dbReference>
<dbReference type="InterPro" id="IPR013078">
    <property type="entry name" value="His_Pase_superF_clade-1"/>
</dbReference>
<name>A0ABY6F3G6_9GAMM</name>
<dbReference type="InterPro" id="IPR029033">
    <property type="entry name" value="His_PPase_superfam"/>
</dbReference>
<evidence type="ECO:0000313" key="2">
    <source>
        <dbReference type="Proteomes" id="UP001063782"/>
    </source>
</evidence>
<sequence>MQKTLYFVRHCEPNYDNHNDKERELTAKGQADTRLINDFFTEINIDGIYASTFKRAYDTVYPLAQDKGLSVIQMAEFCERKIDDGWIEDFDIFCQRQWQDFDYRLNNGESLRQVQNRYLKAVHCLLNNDKKTLVIGSHGTALSVLIAYYQKQFGYDNFCQIKSLFPFIVQFDFDGLKCQRIVFYDIISNNQYVLKSS</sequence>
<proteinExistence type="predicted"/>
<dbReference type="PANTHER" id="PTHR48100">
    <property type="entry name" value="BROAD-SPECIFICITY PHOSPHATASE YOR283W-RELATED"/>
    <property type="match status" value="1"/>
</dbReference>